<evidence type="ECO:0000313" key="2">
    <source>
        <dbReference type="EMBL" id="RDX63186.1"/>
    </source>
</evidence>
<name>A0A371EAX7_MUCPR</name>
<comment type="caution">
    <text evidence="2">The sequence shown here is derived from an EMBL/GenBank/DDBJ whole genome shotgun (WGS) entry which is preliminary data.</text>
</comment>
<protein>
    <submittedName>
        <fullName evidence="2">Retrovirus-related Pol polyprotein from transposon 17.6</fullName>
    </submittedName>
</protein>
<dbReference type="CDD" id="cd01647">
    <property type="entry name" value="RT_LTR"/>
    <property type="match status" value="1"/>
</dbReference>
<dbReference type="InterPro" id="IPR036397">
    <property type="entry name" value="RNaseH_sf"/>
</dbReference>
<dbReference type="SUPFAM" id="SSF56672">
    <property type="entry name" value="DNA/RNA polymerases"/>
    <property type="match status" value="1"/>
</dbReference>
<dbReference type="AlphaFoldDB" id="A0A371EAX7"/>
<dbReference type="InterPro" id="IPR000477">
    <property type="entry name" value="RT_dom"/>
</dbReference>
<dbReference type="InterPro" id="IPR043502">
    <property type="entry name" value="DNA/RNA_pol_sf"/>
</dbReference>
<feature type="non-terminal residue" evidence="2">
    <location>
        <position position="1"/>
    </location>
</feature>
<evidence type="ECO:0000313" key="3">
    <source>
        <dbReference type="Proteomes" id="UP000257109"/>
    </source>
</evidence>
<accession>A0A371EAX7</accession>
<keyword evidence="3" id="KW-1185">Reference proteome</keyword>
<dbReference type="Gene3D" id="3.30.70.270">
    <property type="match status" value="1"/>
</dbReference>
<reference evidence="2" key="1">
    <citation type="submission" date="2018-05" db="EMBL/GenBank/DDBJ databases">
        <title>Draft genome of Mucuna pruriens seed.</title>
        <authorList>
            <person name="Nnadi N.E."/>
            <person name="Vos R."/>
            <person name="Hasami M.H."/>
            <person name="Devisetty U.K."/>
            <person name="Aguiy J.C."/>
        </authorList>
    </citation>
    <scope>NUCLEOTIDE SEQUENCE [LARGE SCALE GENOMIC DNA]</scope>
    <source>
        <strain evidence="2">JCA_2017</strain>
    </source>
</reference>
<feature type="domain" description="Reverse transcriptase" evidence="1">
    <location>
        <begin position="1"/>
        <end position="82"/>
    </location>
</feature>
<dbReference type="InterPro" id="IPR043128">
    <property type="entry name" value="Rev_trsase/Diguanyl_cyclase"/>
</dbReference>
<dbReference type="Gene3D" id="3.30.420.10">
    <property type="entry name" value="Ribonuclease H-like superfamily/Ribonuclease H"/>
    <property type="match status" value="1"/>
</dbReference>
<dbReference type="GO" id="GO:0003676">
    <property type="term" value="F:nucleic acid binding"/>
    <property type="evidence" value="ECO:0007669"/>
    <property type="project" value="InterPro"/>
</dbReference>
<dbReference type="PANTHER" id="PTHR24559:SF457">
    <property type="entry name" value="RNA-DIRECTED DNA POLYMERASE HOMOLOG"/>
    <property type="match status" value="1"/>
</dbReference>
<dbReference type="Proteomes" id="UP000257109">
    <property type="component" value="Unassembled WGS sequence"/>
</dbReference>
<organism evidence="2 3">
    <name type="scientific">Mucuna pruriens</name>
    <name type="common">Velvet bean</name>
    <name type="synonym">Dolichos pruriens</name>
    <dbReference type="NCBI Taxonomy" id="157652"/>
    <lineage>
        <taxon>Eukaryota</taxon>
        <taxon>Viridiplantae</taxon>
        <taxon>Streptophyta</taxon>
        <taxon>Embryophyta</taxon>
        <taxon>Tracheophyta</taxon>
        <taxon>Spermatophyta</taxon>
        <taxon>Magnoliopsida</taxon>
        <taxon>eudicotyledons</taxon>
        <taxon>Gunneridae</taxon>
        <taxon>Pentapetalae</taxon>
        <taxon>rosids</taxon>
        <taxon>fabids</taxon>
        <taxon>Fabales</taxon>
        <taxon>Fabaceae</taxon>
        <taxon>Papilionoideae</taxon>
        <taxon>50 kb inversion clade</taxon>
        <taxon>NPAAA clade</taxon>
        <taxon>indigoferoid/millettioid clade</taxon>
        <taxon>Phaseoleae</taxon>
        <taxon>Mucuna</taxon>
    </lineage>
</organism>
<dbReference type="EMBL" id="QJKJ01015041">
    <property type="protein sequence ID" value="RDX63186.1"/>
    <property type="molecule type" value="Genomic_DNA"/>
</dbReference>
<sequence length="215" mass="25169">MPIGLKNAEATYQRAMVTLFHDMIHKEVEVYMDDMIAKLKMPNQHLEDLRKLFERLQKYRLRLNPAKCTFGVKSGKLLGFIVNQRVIELDPDKVKAIQNMPPPQTETEKNQKMEWNQECQEAFDKVKHYLETPPVLIPTAPGKPLILYSTMLEESMGYPRATKCLWEKYEACAMGIIMAIEHQVKRLKVFGDSALVIYQLRREWETRDPLSLRKM</sequence>
<dbReference type="PROSITE" id="PS50878">
    <property type="entry name" value="RT_POL"/>
    <property type="match status" value="1"/>
</dbReference>
<dbReference type="OrthoDB" id="101614at2759"/>
<proteinExistence type="predicted"/>
<dbReference type="InterPro" id="IPR053134">
    <property type="entry name" value="RNA-dir_DNA_polymerase"/>
</dbReference>
<dbReference type="PANTHER" id="PTHR24559">
    <property type="entry name" value="TRANSPOSON TY3-I GAG-POL POLYPROTEIN"/>
    <property type="match status" value="1"/>
</dbReference>
<evidence type="ECO:0000259" key="1">
    <source>
        <dbReference type="PROSITE" id="PS50878"/>
    </source>
</evidence>
<dbReference type="Pfam" id="PF00078">
    <property type="entry name" value="RVT_1"/>
    <property type="match status" value="1"/>
</dbReference>
<gene>
    <name evidence="2" type="primary">pol</name>
    <name evidence="2" type="ORF">CR513_58411</name>
</gene>